<organism evidence="7 8">
    <name type="scientific">Compostibacter hankyongensis</name>
    <dbReference type="NCBI Taxonomy" id="1007089"/>
    <lineage>
        <taxon>Bacteria</taxon>
        <taxon>Pseudomonadati</taxon>
        <taxon>Bacteroidota</taxon>
        <taxon>Chitinophagia</taxon>
        <taxon>Chitinophagales</taxon>
        <taxon>Chitinophagaceae</taxon>
        <taxon>Compostibacter</taxon>
    </lineage>
</organism>
<proteinExistence type="inferred from homology"/>
<sequence>MIKQYFFKKGLLVLLTFALGISDAQAQTAKQGRYNVIFILSDDHRYDFMGFMHKVPGLKTPNMDRLALEGAHLQNAFVTTSLCSPSRASILTGQYAHTHTVVDNQAPMPKGLVFFPEYLQKAGYHTAFLGKWHMGNTNGAPQPGFDEWISFKGQGVYMDPALNINGKPVKKQGYITDLLTDYALGWLDTISRDKPFFLYLSHKAVHAMFNPGKKYDGVYKDMPIICPPSMYLTATDSSRYYGKQTGPQTPVNYADIPVWVRRQRYSWHGVDHLYDGNMQFETFYRKYCETLLGIDESIGRVLQWLKDHHMDKNTLVVYMGDNGFQFGEHGLIDKRDMYETSIRVPLLAWCPSLIRPGTKVKQMVENIDIAPTVLDLAGIAEPAQMQGKSFLPLLEGKQTAWRKEIFYEYYWEWAFPMTPTIFGIRTDRYKYIYNWGVWDINELYDLQNDPEEMNNLIRDPKYHAIAKSLKKDLWDWLDKTKGMEIPLKKNDAKRNHIPYQDTY</sequence>
<evidence type="ECO:0000256" key="2">
    <source>
        <dbReference type="ARBA" id="ARBA00022729"/>
    </source>
</evidence>
<reference evidence="8" key="1">
    <citation type="journal article" date="2019" name="Int. J. Syst. Evol. Microbiol.">
        <title>The Global Catalogue of Microorganisms (GCM) 10K type strain sequencing project: providing services to taxonomists for standard genome sequencing and annotation.</title>
        <authorList>
            <consortium name="The Broad Institute Genomics Platform"/>
            <consortium name="The Broad Institute Genome Sequencing Center for Infectious Disease"/>
            <person name="Wu L."/>
            <person name="Ma J."/>
        </authorList>
    </citation>
    <scope>NUCLEOTIDE SEQUENCE [LARGE SCALE GENOMIC DNA]</scope>
    <source>
        <strain evidence="8">JCM 17664</strain>
    </source>
</reference>
<dbReference type="InterPro" id="IPR000917">
    <property type="entry name" value="Sulfatase_N"/>
</dbReference>
<feature type="domain" description="Sulfatase N-terminal" evidence="6">
    <location>
        <begin position="35"/>
        <end position="379"/>
    </location>
</feature>
<name>A0ABP8FK61_9BACT</name>
<evidence type="ECO:0000256" key="5">
    <source>
        <dbReference type="SAM" id="SignalP"/>
    </source>
</evidence>
<dbReference type="PANTHER" id="PTHR43108">
    <property type="entry name" value="N-ACETYLGLUCOSAMINE-6-SULFATASE FAMILY MEMBER"/>
    <property type="match status" value="1"/>
</dbReference>
<dbReference type="InterPro" id="IPR017850">
    <property type="entry name" value="Alkaline_phosphatase_core_sf"/>
</dbReference>
<dbReference type="CDD" id="cd16031">
    <property type="entry name" value="G6S_like"/>
    <property type="match status" value="1"/>
</dbReference>
<evidence type="ECO:0000313" key="7">
    <source>
        <dbReference type="EMBL" id="GAA4305424.1"/>
    </source>
</evidence>
<keyword evidence="8" id="KW-1185">Reference proteome</keyword>
<evidence type="ECO:0000259" key="6">
    <source>
        <dbReference type="Pfam" id="PF00884"/>
    </source>
</evidence>
<feature type="chain" id="PRO_5046806898" evidence="5">
    <location>
        <begin position="27"/>
        <end position="503"/>
    </location>
</feature>
<dbReference type="PROSITE" id="PS00523">
    <property type="entry name" value="SULFATASE_1"/>
    <property type="match status" value="1"/>
</dbReference>
<evidence type="ECO:0000256" key="1">
    <source>
        <dbReference type="ARBA" id="ARBA00008779"/>
    </source>
</evidence>
<evidence type="ECO:0000256" key="3">
    <source>
        <dbReference type="ARBA" id="ARBA00022801"/>
    </source>
</evidence>
<dbReference type="SUPFAM" id="SSF53649">
    <property type="entry name" value="Alkaline phosphatase-like"/>
    <property type="match status" value="1"/>
</dbReference>
<comment type="caution">
    <text evidence="7">The sequence shown here is derived from an EMBL/GenBank/DDBJ whole genome shotgun (WGS) entry which is preliminary data.</text>
</comment>
<comment type="similarity">
    <text evidence="1">Belongs to the sulfatase family.</text>
</comment>
<evidence type="ECO:0000313" key="8">
    <source>
        <dbReference type="Proteomes" id="UP001501207"/>
    </source>
</evidence>
<dbReference type="RefSeq" id="WP_344976619.1">
    <property type="nucleotide sequence ID" value="NZ_BAABFN010000002.1"/>
</dbReference>
<accession>A0ABP8FK61</accession>
<protein>
    <submittedName>
        <fullName evidence="7">Sulfatase</fullName>
    </submittedName>
</protein>
<feature type="signal peptide" evidence="5">
    <location>
        <begin position="1"/>
        <end position="26"/>
    </location>
</feature>
<keyword evidence="2 5" id="KW-0732">Signal</keyword>
<evidence type="ECO:0000256" key="4">
    <source>
        <dbReference type="ARBA" id="ARBA00023180"/>
    </source>
</evidence>
<dbReference type="Pfam" id="PF00884">
    <property type="entry name" value="Sulfatase"/>
    <property type="match status" value="1"/>
</dbReference>
<dbReference type="InterPro" id="IPR024607">
    <property type="entry name" value="Sulfatase_CS"/>
</dbReference>
<dbReference type="EMBL" id="BAABFN010000002">
    <property type="protein sequence ID" value="GAA4305424.1"/>
    <property type="molecule type" value="Genomic_DNA"/>
</dbReference>
<keyword evidence="4" id="KW-0325">Glycoprotein</keyword>
<dbReference type="Proteomes" id="UP001501207">
    <property type="component" value="Unassembled WGS sequence"/>
</dbReference>
<keyword evidence="3" id="KW-0378">Hydrolase</keyword>
<dbReference type="Gene3D" id="3.40.720.10">
    <property type="entry name" value="Alkaline Phosphatase, subunit A"/>
    <property type="match status" value="1"/>
</dbReference>
<dbReference type="PANTHER" id="PTHR43108:SF8">
    <property type="entry name" value="SD21168P"/>
    <property type="match status" value="1"/>
</dbReference>
<gene>
    <name evidence="7" type="ORF">GCM10023143_10660</name>
</gene>